<sequence>MSGFKGNNVTGVAEHVGDPHCNAAHAALLVALQALKTPFLSASDSISNSQKGNLGEFICLHIGRNGYFSGHEKFASNAIQPLTRISGAGVDLMYIYFHPSDPSKDIMYIQETKTAGSKQNINYFQNLERDYEKLFGTDINLTLQSRISYLCNSFEIERNQDEYSKRVQRLGGTTPDQCSSVRLVPTGVHEAGVGNPVQKMLAIKTAIAAFGWDQNSITPWTIGLSDLEDRLLRLARGQL</sequence>
<comment type="caution">
    <text evidence="1">The sequence shown here is derived from an EMBL/GenBank/DDBJ whole genome shotgun (WGS) entry which is preliminary data.</text>
</comment>
<gene>
    <name evidence="1" type="ORF">GGQ88_000242</name>
</gene>
<dbReference type="EMBL" id="JACICY010000001">
    <property type="protein sequence ID" value="MBB3859002.1"/>
    <property type="molecule type" value="Genomic_DNA"/>
</dbReference>
<keyword evidence="2" id="KW-1185">Reference proteome</keyword>
<evidence type="ECO:0000313" key="2">
    <source>
        <dbReference type="Proteomes" id="UP000562395"/>
    </source>
</evidence>
<accession>A0A7W5ZT67</accession>
<dbReference type="Proteomes" id="UP000562395">
    <property type="component" value="Unassembled WGS sequence"/>
</dbReference>
<proteinExistence type="predicted"/>
<organism evidence="1 2">
    <name type="scientific">Novosphingobium hassiacum</name>
    <dbReference type="NCBI Taxonomy" id="173676"/>
    <lineage>
        <taxon>Bacteria</taxon>
        <taxon>Pseudomonadati</taxon>
        <taxon>Pseudomonadota</taxon>
        <taxon>Alphaproteobacteria</taxon>
        <taxon>Sphingomonadales</taxon>
        <taxon>Sphingomonadaceae</taxon>
        <taxon>Novosphingobium</taxon>
    </lineage>
</organism>
<dbReference type="AlphaFoldDB" id="A0A7W5ZT67"/>
<protein>
    <submittedName>
        <fullName evidence="1">Uncharacterized protein</fullName>
    </submittedName>
</protein>
<reference evidence="1 2" key="1">
    <citation type="submission" date="2020-08" db="EMBL/GenBank/DDBJ databases">
        <title>Genomic Encyclopedia of Type Strains, Phase IV (KMG-IV): sequencing the most valuable type-strain genomes for metagenomic binning, comparative biology and taxonomic classification.</title>
        <authorList>
            <person name="Goeker M."/>
        </authorList>
    </citation>
    <scope>NUCLEOTIDE SEQUENCE [LARGE SCALE GENOMIC DNA]</scope>
    <source>
        <strain evidence="1 2">DSM 14552</strain>
    </source>
</reference>
<name>A0A7W5ZT67_9SPHN</name>
<evidence type="ECO:0000313" key="1">
    <source>
        <dbReference type="EMBL" id="MBB3859002.1"/>
    </source>
</evidence>
<dbReference type="RefSeq" id="WP_183611199.1">
    <property type="nucleotide sequence ID" value="NZ_JACICY010000001.1"/>
</dbReference>